<evidence type="ECO:0000313" key="2">
    <source>
        <dbReference type="EMBL" id="RKP07899.1"/>
    </source>
</evidence>
<reference evidence="3" key="1">
    <citation type="journal article" date="2018" name="Nat. Microbiol.">
        <title>Leveraging single-cell genomics to expand the fungal tree of life.</title>
        <authorList>
            <person name="Ahrendt S.R."/>
            <person name="Quandt C.A."/>
            <person name="Ciobanu D."/>
            <person name="Clum A."/>
            <person name="Salamov A."/>
            <person name="Andreopoulos B."/>
            <person name="Cheng J.F."/>
            <person name="Woyke T."/>
            <person name="Pelin A."/>
            <person name="Henrissat B."/>
            <person name="Reynolds N.K."/>
            <person name="Benny G.L."/>
            <person name="Smith M.E."/>
            <person name="James T.Y."/>
            <person name="Grigoriev I.V."/>
        </authorList>
    </citation>
    <scope>NUCLEOTIDE SEQUENCE [LARGE SCALE GENOMIC DNA]</scope>
    <source>
        <strain evidence="3">RSA 1356</strain>
    </source>
</reference>
<feature type="compositionally biased region" description="Low complexity" evidence="1">
    <location>
        <begin position="70"/>
        <end position="83"/>
    </location>
</feature>
<gene>
    <name evidence="2" type="ORF">THASP1DRAFT_30295</name>
</gene>
<dbReference type="AlphaFoldDB" id="A0A4V1IWK7"/>
<accession>A0A4V1IWK7</accession>
<sequence length="224" mass="23022">MNADNDAGRPRPLKVPERRRTVSLGGLRQFRETLGSPPHQPMGMLREAGVSPTTPPVTIGSSLPSSGFFGLPMASPSESSSASAGGGGTSLSGLLRRASWIEGSSNTSSSNHLFASLPARMKRPGVLGHADTSLSPTSPISPSFPTPPDTTAGPFVKTRSEGTISPVHSPQPAQAPHPRVSALSAFLGAGHKVGPNTTAKATTTSPERPATPMGNMILSGQFLD</sequence>
<feature type="region of interest" description="Disordered" evidence="1">
    <location>
        <begin position="70"/>
        <end position="89"/>
    </location>
</feature>
<dbReference type="EMBL" id="KZ992660">
    <property type="protein sequence ID" value="RKP07899.1"/>
    <property type="molecule type" value="Genomic_DNA"/>
</dbReference>
<dbReference type="Proteomes" id="UP000271241">
    <property type="component" value="Unassembled WGS sequence"/>
</dbReference>
<proteinExistence type="predicted"/>
<organism evidence="2 3">
    <name type="scientific">Thamnocephalis sphaerospora</name>
    <dbReference type="NCBI Taxonomy" id="78915"/>
    <lineage>
        <taxon>Eukaryota</taxon>
        <taxon>Fungi</taxon>
        <taxon>Fungi incertae sedis</taxon>
        <taxon>Zoopagomycota</taxon>
        <taxon>Zoopagomycotina</taxon>
        <taxon>Zoopagomycetes</taxon>
        <taxon>Zoopagales</taxon>
        <taxon>Sigmoideomycetaceae</taxon>
        <taxon>Thamnocephalis</taxon>
    </lineage>
</organism>
<protein>
    <submittedName>
        <fullName evidence="2">Uncharacterized protein</fullName>
    </submittedName>
</protein>
<feature type="region of interest" description="Disordered" evidence="1">
    <location>
        <begin position="125"/>
        <end position="179"/>
    </location>
</feature>
<feature type="compositionally biased region" description="Low complexity" evidence="1">
    <location>
        <begin position="132"/>
        <end position="141"/>
    </location>
</feature>
<feature type="compositionally biased region" description="Polar residues" evidence="1">
    <location>
        <begin position="195"/>
        <end position="206"/>
    </location>
</feature>
<dbReference type="OrthoDB" id="5591723at2759"/>
<name>A0A4V1IWK7_9FUNG</name>
<feature type="compositionally biased region" description="Basic and acidic residues" evidence="1">
    <location>
        <begin position="1"/>
        <end position="20"/>
    </location>
</feature>
<feature type="region of interest" description="Disordered" evidence="1">
    <location>
        <begin position="1"/>
        <end position="63"/>
    </location>
</feature>
<keyword evidence="3" id="KW-1185">Reference proteome</keyword>
<evidence type="ECO:0000313" key="3">
    <source>
        <dbReference type="Proteomes" id="UP000271241"/>
    </source>
</evidence>
<evidence type="ECO:0000256" key="1">
    <source>
        <dbReference type="SAM" id="MobiDB-lite"/>
    </source>
</evidence>
<feature type="region of interest" description="Disordered" evidence="1">
    <location>
        <begin position="192"/>
        <end position="214"/>
    </location>
</feature>
<feature type="compositionally biased region" description="Polar residues" evidence="1">
    <location>
        <begin position="161"/>
        <end position="172"/>
    </location>
</feature>